<evidence type="ECO:0000256" key="7">
    <source>
        <dbReference type="HAMAP-Rule" id="MF_00555"/>
    </source>
</evidence>
<accession>A0A379C4L7</accession>
<dbReference type="InterPro" id="IPR004618">
    <property type="entry name" value="AsnA"/>
</dbReference>
<keyword evidence="6 7" id="KW-0061">Asparagine biosynthesis</keyword>
<keyword evidence="2 7" id="KW-0436">Ligase</keyword>
<evidence type="ECO:0000256" key="1">
    <source>
        <dbReference type="ARBA" id="ARBA00022490"/>
    </source>
</evidence>
<dbReference type="Gene3D" id="3.30.930.10">
    <property type="entry name" value="Bira Bifunctional Protein, Domain 2"/>
    <property type="match status" value="1"/>
</dbReference>
<dbReference type="SUPFAM" id="SSF55681">
    <property type="entry name" value="Class II aaRS and biotin synthetases"/>
    <property type="match status" value="1"/>
</dbReference>
<keyword evidence="5 7" id="KW-0067">ATP-binding</keyword>
<comment type="pathway">
    <text evidence="7">Amino-acid biosynthesis; L-asparagine biosynthesis; L-asparagine from L-aspartate (ammonia route): step 1/1.</text>
</comment>
<dbReference type="PANTHER" id="PTHR30073:SF5">
    <property type="entry name" value="ASPARTATE--AMMONIA LIGASE"/>
    <property type="match status" value="1"/>
</dbReference>
<reference evidence="10 11" key="1">
    <citation type="submission" date="2018-06" db="EMBL/GenBank/DDBJ databases">
        <authorList>
            <consortium name="Pathogen Informatics"/>
            <person name="Doyle S."/>
        </authorList>
    </citation>
    <scope>NUCLEOTIDE SEQUENCE [LARGE SCALE GENOMIC DNA]</scope>
    <source>
        <strain evidence="10 11">NCTC13149</strain>
    </source>
</reference>
<dbReference type="UniPathway" id="UPA00134">
    <property type="reaction ID" value="UER00194"/>
</dbReference>
<dbReference type="GO" id="GO:0140096">
    <property type="term" value="F:catalytic activity, acting on a protein"/>
    <property type="evidence" value="ECO:0007669"/>
    <property type="project" value="UniProtKB-ARBA"/>
</dbReference>
<sequence>MINNSEAKYLDLRETQIAIKSLKDYFQRDLASTLNLARVSAPLFVRPETGLNDNLSGEKAVNFNIRKYDINVEIVQSLAKWKRNALKKYNFGMYEGIYADMNAIRAEESLDNIHSSYVDQWDWEKIIGVSDRNDDYLHLVVKEIFSVFKRSEEYINQTYPYILSKKLPEKIFFVSSQELEDAYPDLSPKEREHEITKDKKAVFIQGIGKKLKSGKPHDLRSPDYDDWDLNGDIIFWDSVLNDSIELSSMGIRVDEDSIVSQCKICGNEDRLTLPYHRDIIEKNLPYTIGGGIGQSRICMYFLEKKHIGEVQVGVWDELTRQQAKKDGIILL</sequence>
<dbReference type="HAMAP" id="MF_00555">
    <property type="entry name" value="AsnA"/>
    <property type="match status" value="1"/>
</dbReference>
<dbReference type="RefSeq" id="WP_019034888.1">
    <property type="nucleotide sequence ID" value="NZ_CP165621.1"/>
</dbReference>
<proteinExistence type="inferred from homology"/>
<dbReference type="GO" id="GO:0004071">
    <property type="term" value="F:aspartate-ammonia ligase activity"/>
    <property type="evidence" value="ECO:0007669"/>
    <property type="project" value="UniProtKB-UniRule"/>
</dbReference>
<comment type="similarity">
    <text evidence="7">Belongs to the class-II aminoacyl-tRNA synthetase family. AsnA subfamily.</text>
</comment>
<keyword evidence="1 7" id="KW-0963">Cytoplasm</keyword>
<organism evidence="10 11">
    <name type="scientific">Peptoniphilus lacrimalis</name>
    <dbReference type="NCBI Taxonomy" id="33031"/>
    <lineage>
        <taxon>Bacteria</taxon>
        <taxon>Bacillati</taxon>
        <taxon>Bacillota</taxon>
        <taxon>Tissierellia</taxon>
        <taxon>Tissierellales</taxon>
        <taxon>Peptoniphilaceae</taxon>
        <taxon>Peptoniphilus</taxon>
    </lineage>
</organism>
<dbReference type="STRING" id="1122949.GCA_000378725_01152"/>
<dbReference type="EC" id="6.3.1.1" evidence="7 8"/>
<evidence type="ECO:0000256" key="6">
    <source>
        <dbReference type="ARBA" id="ARBA00022888"/>
    </source>
</evidence>
<dbReference type="GO" id="GO:0005829">
    <property type="term" value="C:cytosol"/>
    <property type="evidence" value="ECO:0007669"/>
    <property type="project" value="TreeGrafter"/>
</dbReference>
<dbReference type="GO" id="GO:0016740">
    <property type="term" value="F:transferase activity"/>
    <property type="evidence" value="ECO:0007669"/>
    <property type="project" value="UniProtKB-ARBA"/>
</dbReference>
<comment type="subcellular location">
    <subcellularLocation>
        <location evidence="7">Cytoplasm</location>
    </subcellularLocation>
</comment>
<dbReference type="OrthoDB" id="9766088at2"/>
<dbReference type="Proteomes" id="UP000255517">
    <property type="component" value="Unassembled WGS sequence"/>
</dbReference>
<dbReference type="PIRSF" id="PIRSF001555">
    <property type="entry name" value="Asp_ammon_ligase"/>
    <property type="match status" value="1"/>
</dbReference>
<evidence type="ECO:0000313" key="11">
    <source>
        <dbReference type="Proteomes" id="UP000255517"/>
    </source>
</evidence>
<keyword evidence="3 7" id="KW-0028">Amino-acid biosynthesis</keyword>
<evidence type="ECO:0000256" key="4">
    <source>
        <dbReference type="ARBA" id="ARBA00022741"/>
    </source>
</evidence>
<evidence type="ECO:0000313" key="10">
    <source>
        <dbReference type="EMBL" id="SUB57210.1"/>
    </source>
</evidence>
<dbReference type="InterPro" id="IPR045864">
    <property type="entry name" value="aa-tRNA-synth_II/BPL/LPL"/>
</dbReference>
<dbReference type="PANTHER" id="PTHR30073">
    <property type="entry name" value="ASPARTATE--AMMONIA LIGASE"/>
    <property type="match status" value="1"/>
</dbReference>
<evidence type="ECO:0000259" key="9">
    <source>
        <dbReference type="PROSITE" id="PS50862"/>
    </source>
</evidence>
<evidence type="ECO:0000256" key="3">
    <source>
        <dbReference type="ARBA" id="ARBA00022605"/>
    </source>
</evidence>
<dbReference type="GO" id="GO:0070981">
    <property type="term" value="P:L-asparagine biosynthetic process"/>
    <property type="evidence" value="ECO:0007669"/>
    <property type="project" value="UniProtKB-UniRule"/>
</dbReference>
<dbReference type="GO" id="GO:0005524">
    <property type="term" value="F:ATP binding"/>
    <property type="evidence" value="ECO:0007669"/>
    <property type="project" value="UniProtKB-UniRule"/>
</dbReference>
<dbReference type="InterPro" id="IPR006195">
    <property type="entry name" value="aa-tRNA-synth_II"/>
</dbReference>
<dbReference type="NCBIfam" id="TIGR00669">
    <property type="entry name" value="asnA"/>
    <property type="match status" value="1"/>
</dbReference>
<dbReference type="PROSITE" id="PS50862">
    <property type="entry name" value="AA_TRNA_LIGASE_II"/>
    <property type="match status" value="1"/>
</dbReference>
<keyword evidence="4 7" id="KW-0547">Nucleotide-binding</keyword>
<feature type="domain" description="Aminoacyl-transfer RNA synthetases class-II family profile" evidence="9">
    <location>
        <begin position="22"/>
        <end position="331"/>
    </location>
</feature>
<dbReference type="AlphaFoldDB" id="A0A379C4L7"/>
<dbReference type="EMBL" id="UGSZ01000001">
    <property type="protein sequence ID" value="SUB57210.1"/>
    <property type="molecule type" value="Genomic_DNA"/>
</dbReference>
<dbReference type="Pfam" id="PF03590">
    <property type="entry name" value="AsnA"/>
    <property type="match status" value="1"/>
</dbReference>
<evidence type="ECO:0000256" key="2">
    <source>
        <dbReference type="ARBA" id="ARBA00022598"/>
    </source>
</evidence>
<protein>
    <recommendedName>
        <fullName evidence="7 8">Aspartate--ammonia ligase</fullName>
        <ecNumber evidence="7 8">6.3.1.1</ecNumber>
    </recommendedName>
    <alternativeName>
        <fullName evidence="7">Asparagine synthetase A</fullName>
    </alternativeName>
</protein>
<gene>
    <name evidence="7 10" type="primary">asnA</name>
    <name evidence="10" type="ORF">NCTC13149_01044</name>
</gene>
<name>A0A379C4L7_9FIRM</name>
<evidence type="ECO:0000256" key="5">
    <source>
        <dbReference type="ARBA" id="ARBA00022840"/>
    </source>
</evidence>
<evidence type="ECO:0000256" key="8">
    <source>
        <dbReference type="NCBIfam" id="TIGR00669"/>
    </source>
</evidence>
<comment type="catalytic activity">
    <reaction evidence="7">
        <text>L-aspartate + NH4(+) + ATP = L-asparagine + AMP + diphosphate + H(+)</text>
        <dbReference type="Rhea" id="RHEA:11372"/>
        <dbReference type="ChEBI" id="CHEBI:15378"/>
        <dbReference type="ChEBI" id="CHEBI:28938"/>
        <dbReference type="ChEBI" id="CHEBI:29991"/>
        <dbReference type="ChEBI" id="CHEBI:30616"/>
        <dbReference type="ChEBI" id="CHEBI:33019"/>
        <dbReference type="ChEBI" id="CHEBI:58048"/>
        <dbReference type="ChEBI" id="CHEBI:456215"/>
        <dbReference type="EC" id="6.3.1.1"/>
    </reaction>
</comment>